<dbReference type="Proteomes" id="UP000244037">
    <property type="component" value="Unassembled WGS sequence"/>
</dbReference>
<dbReference type="PANTHER" id="PTHR47515:SF1">
    <property type="entry name" value="BLR2054 PROTEIN"/>
    <property type="match status" value="1"/>
</dbReference>
<dbReference type="AlphaFoldDB" id="A0A8E2VKB7"/>
<comment type="caution">
    <text evidence="1">The sequence shown here is derived from an EMBL/GenBank/DDBJ whole genome shotgun (WGS) entry which is preliminary data.</text>
</comment>
<organism evidence="1 2">
    <name type="scientific">Rhodovulum kholense</name>
    <dbReference type="NCBI Taxonomy" id="453584"/>
    <lineage>
        <taxon>Bacteria</taxon>
        <taxon>Pseudomonadati</taxon>
        <taxon>Pseudomonadota</taxon>
        <taxon>Alphaproteobacteria</taxon>
        <taxon>Rhodobacterales</taxon>
        <taxon>Paracoccaceae</taxon>
        <taxon>Rhodovulum</taxon>
    </lineage>
</organism>
<evidence type="ECO:0000313" key="2">
    <source>
        <dbReference type="Proteomes" id="UP000244037"/>
    </source>
</evidence>
<keyword evidence="2" id="KW-1185">Reference proteome</keyword>
<evidence type="ECO:0000313" key="1">
    <source>
        <dbReference type="EMBL" id="PTW50384.1"/>
    </source>
</evidence>
<name>A0A8E2VKB7_9RHOB</name>
<gene>
    <name evidence="1" type="ORF">C8N38_10418</name>
</gene>
<protein>
    <recommendedName>
        <fullName evidence="3">Transposase</fullName>
    </recommendedName>
</protein>
<proteinExistence type="predicted"/>
<evidence type="ECO:0008006" key="3">
    <source>
        <dbReference type="Google" id="ProtNLM"/>
    </source>
</evidence>
<dbReference type="EMBL" id="QAYC01000004">
    <property type="protein sequence ID" value="PTW50384.1"/>
    <property type="molecule type" value="Genomic_DNA"/>
</dbReference>
<accession>A0A8E2VKB7</accession>
<dbReference type="PANTHER" id="PTHR47515">
    <property type="entry name" value="LOW CALCIUM RESPONSE LOCUS PROTEIN T"/>
    <property type="match status" value="1"/>
</dbReference>
<reference evidence="1 2" key="1">
    <citation type="submission" date="2018-04" db="EMBL/GenBank/DDBJ databases">
        <title>Genomic Encyclopedia of Archaeal and Bacterial Type Strains, Phase II (KMG-II): from individual species to whole genera.</title>
        <authorList>
            <person name="Goeker M."/>
        </authorList>
    </citation>
    <scope>NUCLEOTIDE SEQUENCE [LARGE SCALE GENOMIC DNA]</scope>
    <source>
        <strain evidence="1 2">DSM 19783</strain>
    </source>
</reference>
<sequence length="137" mass="15562">MTVSEAKRLKTLDDENAKLMTPLAAQMLSLAAMKEPVSKKVATPALKRDAVAHLRFLLGLSERWACRIAGADRKMVRCRAQRAPDTVLRARLRDLANARRRFGDRRHFVLLCREGEPSGIKRICRLFREEGVPLRKA</sequence>